<accession>A0AAE0PFW0</accession>
<organism evidence="3 4">
    <name type="scientific">Sordaria brevicollis</name>
    <dbReference type="NCBI Taxonomy" id="83679"/>
    <lineage>
        <taxon>Eukaryota</taxon>
        <taxon>Fungi</taxon>
        <taxon>Dikarya</taxon>
        <taxon>Ascomycota</taxon>
        <taxon>Pezizomycotina</taxon>
        <taxon>Sordariomycetes</taxon>
        <taxon>Sordariomycetidae</taxon>
        <taxon>Sordariales</taxon>
        <taxon>Sordariaceae</taxon>
        <taxon>Sordaria</taxon>
    </lineage>
</organism>
<dbReference type="PANTHER" id="PTHR42339">
    <property type="entry name" value="HISTONE H1"/>
    <property type="match status" value="1"/>
</dbReference>
<feature type="domain" description="DUF7726" evidence="2">
    <location>
        <begin position="210"/>
        <end position="293"/>
    </location>
</feature>
<dbReference type="EMBL" id="JAUTDP010000006">
    <property type="protein sequence ID" value="KAK3398775.1"/>
    <property type="molecule type" value="Genomic_DNA"/>
</dbReference>
<dbReference type="InterPro" id="IPR056143">
    <property type="entry name" value="DUF7726"/>
</dbReference>
<keyword evidence="4" id="KW-1185">Reference proteome</keyword>
<proteinExistence type="predicted"/>
<dbReference type="Proteomes" id="UP001281003">
    <property type="component" value="Unassembled WGS sequence"/>
</dbReference>
<name>A0AAE0PFW0_SORBR</name>
<gene>
    <name evidence="3" type="ORF">B0T20DRAFT_438116</name>
</gene>
<comment type="caution">
    <text evidence="3">The sequence shown here is derived from an EMBL/GenBank/DDBJ whole genome shotgun (WGS) entry which is preliminary data.</text>
</comment>
<dbReference type="InterPro" id="IPR010982">
    <property type="entry name" value="Lambda_DNA-bd_dom_sf"/>
</dbReference>
<evidence type="ECO:0000313" key="4">
    <source>
        <dbReference type="Proteomes" id="UP001281003"/>
    </source>
</evidence>
<dbReference type="AlphaFoldDB" id="A0AAE0PFW0"/>
<feature type="domain" description="DUF7726" evidence="2">
    <location>
        <begin position="94"/>
        <end position="164"/>
    </location>
</feature>
<feature type="region of interest" description="Disordered" evidence="1">
    <location>
        <begin position="1"/>
        <end position="80"/>
    </location>
</feature>
<feature type="compositionally biased region" description="Low complexity" evidence="1">
    <location>
        <begin position="45"/>
        <end position="63"/>
    </location>
</feature>
<evidence type="ECO:0000259" key="2">
    <source>
        <dbReference type="Pfam" id="PF24852"/>
    </source>
</evidence>
<feature type="region of interest" description="Disordered" evidence="1">
    <location>
        <begin position="175"/>
        <end position="197"/>
    </location>
</feature>
<protein>
    <recommendedName>
        <fullName evidence="2">DUF7726 domain-containing protein</fullName>
    </recommendedName>
</protein>
<evidence type="ECO:0000313" key="3">
    <source>
        <dbReference type="EMBL" id="KAK3398775.1"/>
    </source>
</evidence>
<dbReference type="GO" id="GO:0003677">
    <property type="term" value="F:DNA binding"/>
    <property type="evidence" value="ECO:0007669"/>
    <property type="project" value="InterPro"/>
</dbReference>
<evidence type="ECO:0000256" key="1">
    <source>
        <dbReference type="SAM" id="MobiDB-lite"/>
    </source>
</evidence>
<reference evidence="3" key="2">
    <citation type="submission" date="2023-07" db="EMBL/GenBank/DDBJ databases">
        <authorList>
            <consortium name="Lawrence Berkeley National Laboratory"/>
            <person name="Haridas S."/>
            <person name="Hensen N."/>
            <person name="Bonometti L."/>
            <person name="Westerberg I."/>
            <person name="Brannstrom I.O."/>
            <person name="Guillou S."/>
            <person name="Cros-Aarteil S."/>
            <person name="Calhoun S."/>
            <person name="Kuo A."/>
            <person name="Mondo S."/>
            <person name="Pangilinan J."/>
            <person name="Riley R."/>
            <person name="LaButti K."/>
            <person name="Andreopoulos B."/>
            <person name="Lipzen A."/>
            <person name="Chen C."/>
            <person name="Yanf M."/>
            <person name="Daum C."/>
            <person name="Ng V."/>
            <person name="Clum A."/>
            <person name="Steindorff A."/>
            <person name="Ohm R."/>
            <person name="Martin F."/>
            <person name="Silar P."/>
            <person name="Natvig D."/>
            <person name="Lalanne C."/>
            <person name="Gautier V."/>
            <person name="Ament-velasquez S.L."/>
            <person name="Kruys A."/>
            <person name="Hutchinson M.I."/>
            <person name="Powell A.J."/>
            <person name="Barry K."/>
            <person name="Miller A.N."/>
            <person name="Grigoriev I.V."/>
            <person name="Debuchy R."/>
            <person name="Gladieux P."/>
            <person name="Thoren M.H."/>
            <person name="Johannesson H."/>
        </authorList>
    </citation>
    <scope>NUCLEOTIDE SEQUENCE</scope>
    <source>
        <strain evidence="3">FGSC 1904</strain>
    </source>
</reference>
<dbReference type="Pfam" id="PF24852">
    <property type="entry name" value="DUF7726"/>
    <property type="match status" value="2"/>
</dbReference>
<dbReference type="Gene3D" id="1.10.260.40">
    <property type="entry name" value="lambda repressor-like DNA-binding domains"/>
    <property type="match status" value="1"/>
</dbReference>
<sequence>MADNHQNILQDNQAAAGINVNAPPPSYLNNVLNPSPPGANKENVVPAVPAPTSQPAAAAAAPNSRKRKAPATPPAPQRLPTSEEMEDIEIFEDMRDNCDQVRRKINRFLDAGVITKTALAGELGVSMKSLSGFLRENGPFKGSGYSSYPAAWEYFKKLEKVGYKLPNKNAAAAAKKQKTDAADGNAEGGGGTDKVDISDVHLEGEETDSVPIYDTCDEVRRKIDAYLKRPGVTMAQFCRDIHAQYKSPSRPANIQGSQLSRFRGMKGAKSGATSTVFYGAYVFFEKMRIKENKPKTKHRVEMEAAWPEGFDRTDDGRKGYFVLAGEQIVMDHLGRVSVI</sequence>
<reference evidence="3" key="1">
    <citation type="journal article" date="2023" name="Mol. Phylogenet. Evol.">
        <title>Genome-scale phylogeny and comparative genomics of the fungal order Sordariales.</title>
        <authorList>
            <person name="Hensen N."/>
            <person name="Bonometti L."/>
            <person name="Westerberg I."/>
            <person name="Brannstrom I.O."/>
            <person name="Guillou S."/>
            <person name="Cros-Aarteil S."/>
            <person name="Calhoun S."/>
            <person name="Haridas S."/>
            <person name="Kuo A."/>
            <person name="Mondo S."/>
            <person name="Pangilinan J."/>
            <person name="Riley R."/>
            <person name="LaButti K."/>
            <person name="Andreopoulos B."/>
            <person name="Lipzen A."/>
            <person name="Chen C."/>
            <person name="Yan M."/>
            <person name="Daum C."/>
            <person name="Ng V."/>
            <person name="Clum A."/>
            <person name="Steindorff A."/>
            <person name="Ohm R.A."/>
            <person name="Martin F."/>
            <person name="Silar P."/>
            <person name="Natvig D.O."/>
            <person name="Lalanne C."/>
            <person name="Gautier V."/>
            <person name="Ament-Velasquez S.L."/>
            <person name="Kruys A."/>
            <person name="Hutchinson M.I."/>
            <person name="Powell A.J."/>
            <person name="Barry K."/>
            <person name="Miller A.N."/>
            <person name="Grigoriev I.V."/>
            <person name="Debuchy R."/>
            <person name="Gladieux P."/>
            <person name="Hiltunen Thoren M."/>
            <person name="Johannesson H."/>
        </authorList>
    </citation>
    <scope>NUCLEOTIDE SEQUENCE</scope>
    <source>
        <strain evidence="3">FGSC 1904</strain>
    </source>
</reference>
<dbReference type="PANTHER" id="PTHR42339:SF1">
    <property type="entry name" value="HISTONE H1"/>
    <property type="match status" value="1"/>
</dbReference>
<feature type="compositionally biased region" description="Polar residues" evidence="1">
    <location>
        <begin position="1"/>
        <end position="13"/>
    </location>
</feature>